<feature type="domain" description="Aminomethyltransferase C-terminal" evidence="7">
    <location>
        <begin position="887"/>
        <end position="976"/>
    </location>
</feature>
<dbReference type="Gene3D" id="3.30.1360.120">
    <property type="entry name" value="Probable tRNA modification gtpase trme, domain 1"/>
    <property type="match status" value="1"/>
</dbReference>
<organism evidence="9 10">
    <name type="scientific">Enteractinococcus fodinae</name>
    <dbReference type="NCBI Taxonomy" id="684663"/>
    <lineage>
        <taxon>Bacteria</taxon>
        <taxon>Bacillati</taxon>
        <taxon>Actinomycetota</taxon>
        <taxon>Actinomycetes</taxon>
        <taxon>Micrococcales</taxon>
        <taxon>Micrococcaceae</taxon>
    </lineage>
</organism>
<dbReference type="InterPro" id="IPR029043">
    <property type="entry name" value="GcvT/YgfZ_C"/>
</dbReference>
<feature type="domain" description="GCVT N-terminal" evidence="5">
    <location>
        <begin position="596"/>
        <end position="868"/>
    </location>
</feature>
<dbReference type="PRINTS" id="PR00368">
    <property type="entry name" value="FADPNR"/>
</dbReference>
<dbReference type="GO" id="GO:0008115">
    <property type="term" value="F:sarcosine oxidase activity"/>
    <property type="evidence" value="ECO:0007669"/>
    <property type="project" value="UniProtKB-EC"/>
</dbReference>
<keyword evidence="3" id="KW-0547">Nucleotide-binding</keyword>
<dbReference type="Gene3D" id="3.50.50.60">
    <property type="entry name" value="FAD/NAD(P)-binding domain"/>
    <property type="match status" value="1"/>
</dbReference>
<evidence type="ECO:0000256" key="2">
    <source>
        <dbReference type="ARBA" id="ARBA00023002"/>
    </source>
</evidence>
<dbReference type="EC" id="1.5.3.24" evidence="3"/>
<keyword evidence="2 3" id="KW-0560">Oxidoreductase</keyword>
<keyword evidence="3" id="KW-0520">NAD</keyword>
<evidence type="ECO:0000259" key="6">
    <source>
        <dbReference type="Pfam" id="PF07992"/>
    </source>
</evidence>
<evidence type="ECO:0000256" key="3">
    <source>
        <dbReference type="PIRNR" id="PIRNR037980"/>
    </source>
</evidence>
<evidence type="ECO:0000256" key="1">
    <source>
        <dbReference type="ARBA" id="ARBA00008609"/>
    </source>
</evidence>
<dbReference type="Gene3D" id="3.10.20.440">
    <property type="entry name" value="2Fe-2S iron-sulphur cluster binding domain, sarcosine oxidase, alpha subunit, N-terminal domain"/>
    <property type="match status" value="1"/>
</dbReference>
<keyword evidence="3" id="KW-0963">Cytoplasm</keyword>
<dbReference type="PIRSF" id="PIRSF037980">
    <property type="entry name" value="SoxA"/>
    <property type="match status" value="1"/>
</dbReference>
<accession>A0ABU2AYI0</accession>
<evidence type="ECO:0000259" key="7">
    <source>
        <dbReference type="Pfam" id="PF08669"/>
    </source>
</evidence>
<dbReference type="PANTHER" id="PTHR43757">
    <property type="entry name" value="AMINOMETHYLTRANSFERASE"/>
    <property type="match status" value="1"/>
</dbReference>
<dbReference type="Pfam" id="PF13510">
    <property type="entry name" value="Fer2_4"/>
    <property type="match status" value="1"/>
</dbReference>
<comment type="catalytic activity">
    <reaction evidence="3">
        <text>sarcosine + (6S)-5,6,7,8-tetrahydrofolate + O2 = (6R)-5,10-methylene-5,6,7,8-tetrahydrofolate + glycine + H2O2</text>
        <dbReference type="Rhea" id="RHEA:70455"/>
        <dbReference type="ChEBI" id="CHEBI:15379"/>
        <dbReference type="ChEBI" id="CHEBI:15636"/>
        <dbReference type="ChEBI" id="CHEBI:16240"/>
        <dbReference type="ChEBI" id="CHEBI:57305"/>
        <dbReference type="ChEBI" id="CHEBI:57433"/>
        <dbReference type="ChEBI" id="CHEBI:57453"/>
        <dbReference type="EC" id="1.5.3.24"/>
    </reaction>
</comment>
<name>A0ABU2AYI0_9MICC</name>
<feature type="domain" description="FAD/NAD(P)-binding" evidence="6">
    <location>
        <begin position="147"/>
        <end position="418"/>
    </location>
</feature>
<feature type="region of interest" description="Disordered" evidence="4">
    <location>
        <begin position="1"/>
        <end position="31"/>
    </location>
</feature>
<comment type="cofactor">
    <cofactor evidence="3">
        <name>NAD(+)</name>
        <dbReference type="ChEBI" id="CHEBI:57540"/>
    </cofactor>
    <text evidence="3">Binds 1 NAD(+) per subunit.</text>
</comment>
<dbReference type="InterPro" id="IPR041117">
    <property type="entry name" value="SoxA_A3"/>
</dbReference>
<comment type="similarity">
    <text evidence="1 3">Belongs to the GcvT family.</text>
</comment>
<dbReference type="PANTHER" id="PTHR43757:SF2">
    <property type="entry name" value="AMINOMETHYLTRANSFERASE, MITOCHONDRIAL"/>
    <property type="match status" value="1"/>
</dbReference>
<dbReference type="Pfam" id="PF01571">
    <property type="entry name" value="GCV_T"/>
    <property type="match status" value="1"/>
</dbReference>
<dbReference type="InterPro" id="IPR013977">
    <property type="entry name" value="GcvT_C"/>
</dbReference>
<dbReference type="InterPro" id="IPR036188">
    <property type="entry name" value="FAD/NAD-bd_sf"/>
</dbReference>
<dbReference type="InterPro" id="IPR006222">
    <property type="entry name" value="GCVT_N"/>
</dbReference>
<dbReference type="Pfam" id="PF08669">
    <property type="entry name" value="GCV_T_C"/>
    <property type="match status" value="1"/>
</dbReference>
<dbReference type="Proteomes" id="UP001183794">
    <property type="component" value="Unassembled WGS sequence"/>
</dbReference>
<proteinExistence type="inferred from homology"/>
<evidence type="ECO:0000256" key="4">
    <source>
        <dbReference type="SAM" id="MobiDB-lite"/>
    </source>
</evidence>
<dbReference type="SUPFAM" id="SSF101790">
    <property type="entry name" value="Aminomethyltransferase beta-barrel domain"/>
    <property type="match status" value="1"/>
</dbReference>
<comment type="caution">
    <text evidence="9">The sequence shown here is derived from an EMBL/GenBank/DDBJ whole genome shotgun (WGS) entry which is preliminary data.</text>
</comment>
<evidence type="ECO:0000313" key="10">
    <source>
        <dbReference type="Proteomes" id="UP001183794"/>
    </source>
</evidence>
<feature type="domain" description="SoxA A3" evidence="8">
    <location>
        <begin position="498"/>
        <end position="582"/>
    </location>
</feature>
<dbReference type="InterPro" id="IPR006277">
    <property type="entry name" value="Sarcosine_oxidase_asu"/>
</dbReference>
<evidence type="ECO:0000259" key="5">
    <source>
        <dbReference type="Pfam" id="PF01571"/>
    </source>
</evidence>
<dbReference type="PRINTS" id="PR00469">
    <property type="entry name" value="PNDRDTASEII"/>
</dbReference>
<dbReference type="InterPro" id="IPR023753">
    <property type="entry name" value="FAD/NAD-binding_dom"/>
</dbReference>
<gene>
    <name evidence="9" type="ORF">J2S62_000658</name>
</gene>
<dbReference type="InterPro" id="IPR042204">
    <property type="entry name" value="2Fe-2S-bd_N"/>
</dbReference>
<dbReference type="Pfam" id="PF07992">
    <property type="entry name" value="Pyr_redox_2"/>
    <property type="match status" value="1"/>
</dbReference>
<sequence>MTHTPTDQATQTTDGRQGNHSYRLSPDQAPHAVVDHNDTVDVTIDGHPTTALRGDMVASALLATGTRSAANSMYWNRPRGVFAAGVEEPNSLVHLSPRHAGDIEESMMTSTTVPVTNGIKATQLRGLGKLDPAADQAYYDHVHVHTDVLVVGAGPAGLTAAANAAASGARVMLMDEKPWAGGSLLDAPYEIIDGVPASQWIDNTLAQLNAADDVEVLADTTVTGIYDENYAIAVQRRTYHLDEAPGEGISRERVWHVRADQVVLATGAHERPIIFKNNDRPGIMLASAVRAYLNRYAVRAGKQIAVFTTNDSVYPLVSELAATGGVVAVIDARSSASAAAQQAVSEGVNVIIGSAVVDTHAGEDNELNAITVAPLNGALDLARAQRLEVDTLAVSGGWSPVVHLHSGRKGRIDWDEQLQGFVAVESVENMRLAGALNGKYSTASALTSGAKAGAAAATAAGYAAEAKAARAIDRPYGPVQPLWLVPSPDGDTPEDYDNHFVDLQRDQTVADILRATGAGMSSVEHVKRYTSISTGADQGKTSGVPTIGVMANILGVEDLGEIGTTTFRPPYTPVGFAALAGRRRGKLFEVARGTPMHSAHVAAGAVFEDVGQWKRARYYPQGNETMDEAVYRECAAVRDSVGMFDGSTLGKIELRGKDVPEFLNRIYTNGYVKLKEGMGRYGVMLKPDGMIFDDGVTLRLAEDRYFMHTTTGGAADVLDWIEEWLQTEWPELDVFATSVTEQYATIAVVGPKSRDVMNKIAPGEDFSAEGFKFMEFRDITLASGIPARASRISFSGELAWEIAVASWYGMAVWEAVAEAGAEFNITPYGTETMHVLRAEKGFIVVGQETDGTVTPQDAGMEWILAKHKDFIGKRSFLRADNVREDRKQLVSVLPDDPTFRLEEGEALVAIDTPVGAEAGPISQEGWVTASYNSPALGRTFGLALIKNGFDRIGESLKALVDGEEVTMKIGPTVLFDPEGARRDG</sequence>
<dbReference type="EMBL" id="JAVDYJ010000001">
    <property type="protein sequence ID" value="MDR7346401.1"/>
    <property type="molecule type" value="Genomic_DNA"/>
</dbReference>
<dbReference type="SUPFAM" id="SSF103025">
    <property type="entry name" value="Folate-binding domain"/>
    <property type="match status" value="1"/>
</dbReference>
<evidence type="ECO:0000313" key="9">
    <source>
        <dbReference type="EMBL" id="MDR7346401.1"/>
    </source>
</evidence>
<dbReference type="SUPFAM" id="SSF51905">
    <property type="entry name" value="FAD/NAD(P)-binding domain"/>
    <property type="match status" value="1"/>
</dbReference>
<keyword evidence="10" id="KW-1185">Reference proteome</keyword>
<reference evidence="9 10" key="1">
    <citation type="submission" date="2023-07" db="EMBL/GenBank/DDBJ databases">
        <title>Sequencing the genomes of 1000 actinobacteria strains.</title>
        <authorList>
            <person name="Klenk H.-P."/>
        </authorList>
    </citation>
    <scope>NUCLEOTIDE SEQUENCE [LARGE SCALE GENOMIC DNA]</scope>
    <source>
        <strain evidence="9 10">DSM 22966</strain>
    </source>
</reference>
<dbReference type="Pfam" id="PF17806">
    <property type="entry name" value="SO_alpha_A3"/>
    <property type="match status" value="1"/>
</dbReference>
<protein>
    <recommendedName>
        <fullName evidence="3">Sarcosine oxidase subunit alpha</fullName>
        <ecNumber evidence="3">1.5.3.24</ecNumber>
    </recommendedName>
</protein>
<dbReference type="InterPro" id="IPR028896">
    <property type="entry name" value="GcvT/YgfZ/DmdA"/>
</dbReference>
<comment type="subcellular location">
    <subcellularLocation>
        <location evidence="3">Cytoplasm</location>
    </subcellularLocation>
</comment>
<dbReference type="InterPro" id="IPR027266">
    <property type="entry name" value="TrmE/GcvT-like"/>
</dbReference>
<evidence type="ECO:0000259" key="8">
    <source>
        <dbReference type="Pfam" id="PF17806"/>
    </source>
</evidence>
<feature type="compositionally biased region" description="Low complexity" evidence="4">
    <location>
        <begin position="1"/>
        <end position="14"/>
    </location>
</feature>